<dbReference type="InterPro" id="IPR035754">
    <property type="entry name" value="SPRY_SPSB3"/>
</dbReference>
<evidence type="ECO:0000313" key="13">
    <source>
        <dbReference type="Proteomes" id="UP000550707"/>
    </source>
</evidence>
<keyword evidence="6" id="KW-0539">Nucleus</keyword>
<dbReference type="InterPro" id="IPR050672">
    <property type="entry name" value="FBXO45-Fsn/SPSB_families"/>
</dbReference>
<comment type="function">
    <text evidence="7">Substrate-recognition component of a cullin-5-RING E3 ubiquitin-protein ligase complex (ECS complex, also named CRL5 complex), which mediates the ubiquitination and subsequent proteasomal degradation of target proteins, such as CGAS and SNAI1. The ECS(SPSB3) complex catalyzes 'Lys-48'-linked ubiquitination of nuclear CGAS in cycling cells, leading to its degradation. Recognizes and binds nucleosome-bound CGAS: ubiquitination and degradation of nuclear CGAS during G1 and G2 phases is required to promote low intranuclear CGAS abundance before the next mitotic cycle. The ECS(SPSB3) complex also mediates ubiquitination and degradation of phosphorylated SNAI1.</text>
</comment>
<dbReference type="Pfam" id="PF00622">
    <property type="entry name" value="SPRY"/>
    <property type="match status" value="1"/>
</dbReference>
<evidence type="ECO:0000256" key="2">
    <source>
        <dbReference type="ARBA" id="ARBA00004906"/>
    </source>
</evidence>
<dbReference type="CDD" id="cd12876">
    <property type="entry name" value="SPRY_SOCS3"/>
    <property type="match status" value="1"/>
</dbReference>
<dbReference type="SMART" id="SM00969">
    <property type="entry name" value="SOCS_box"/>
    <property type="match status" value="1"/>
</dbReference>
<protein>
    <recommendedName>
        <fullName evidence="4">SPRY domain-containing SOCS box protein 3</fullName>
    </recommendedName>
</protein>
<dbReference type="FunFam" id="2.60.120.920:FF:000018">
    <property type="entry name" value="SPRY domain-containing SOCS box protein 3 isoform X2"/>
    <property type="match status" value="1"/>
</dbReference>
<keyword evidence="12" id="KW-0675">Receptor</keyword>
<dbReference type="InterPro" id="IPR043136">
    <property type="entry name" value="B30.2/SPRY_sf"/>
</dbReference>
<dbReference type="InterPro" id="IPR001870">
    <property type="entry name" value="B30.2/SPRY"/>
</dbReference>
<comment type="similarity">
    <text evidence="3">Belongs to the SPSB family.</text>
</comment>
<evidence type="ECO:0000256" key="4">
    <source>
        <dbReference type="ARBA" id="ARBA00014684"/>
    </source>
</evidence>
<evidence type="ECO:0000256" key="3">
    <source>
        <dbReference type="ARBA" id="ARBA00010910"/>
    </source>
</evidence>
<dbReference type="PANTHER" id="PTHR12245">
    <property type="entry name" value="SPRY DOMAIN CONTAINING SOCS BOX PROTEIN"/>
    <property type="match status" value="1"/>
</dbReference>
<evidence type="ECO:0000256" key="7">
    <source>
        <dbReference type="ARBA" id="ARBA00056941"/>
    </source>
</evidence>
<dbReference type="InterPro" id="IPR001496">
    <property type="entry name" value="SOCS_box"/>
</dbReference>
<name>A0A7J8J2F4_MOLMO</name>
<dbReference type="PROSITE" id="PS50188">
    <property type="entry name" value="B302_SPRY"/>
    <property type="match status" value="1"/>
</dbReference>
<dbReference type="InterPro" id="IPR003877">
    <property type="entry name" value="SPRY_dom"/>
</dbReference>
<reference evidence="12 13" key="1">
    <citation type="journal article" date="2020" name="Nature">
        <title>Six reference-quality genomes reveal evolution of bat adaptations.</title>
        <authorList>
            <person name="Jebb D."/>
            <person name="Huang Z."/>
            <person name="Pippel M."/>
            <person name="Hughes G.M."/>
            <person name="Lavrichenko K."/>
            <person name="Devanna P."/>
            <person name="Winkler S."/>
            <person name="Jermiin L.S."/>
            <person name="Skirmuntt E.C."/>
            <person name="Katzourakis A."/>
            <person name="Burkitt-Gray L."/>
            <person name="Ray D.A."/>
            <person name="Sullivan K.A.M."/>
            <person name="Roscito J.G."/>
            <person name="Kirilenko B.M."/>
            <person name="Davalos L.M."/>
            <person name="Corthals A.P."/>
            <person name="Power M.L."/>
            <person name="Jones G."/>
            <person name="Ransome R.D."/>
            <person name="Dechmann D.K.N."/>
            <person name="Locatelli A.G."/>
            <person name="Puechmaille S.J."/>
            <person name="Fedrigo O."/>
            <person name="Jarvis E.D."/>
            <person name="Hiller M."/>
            <person name="Vernes S.C."/>
            <person name="Myers E.W."/>
            <person name="Teeling E.C."/>
        </authorList>
    </citation>
    <scope>NUCLEOTIDE SEQUENCE [LARGE SCALE GENOMIC DNA]</scope>
    <source>
        <strain evidence="12">MMolMol1</strain>
        <tissue evidence="12">Muscle</tissue>
    </source>
</reference>
<dbReference type="Gene3D" id="2.60.120.920">
    <property type="match status" value="1"/>
</dbReference>
<keyword evidence="13" id="KW-1185">Reference proteome</keyword>
<evidence type="ECO:0000256" key="1">
    <source>
        <dbReference type="ARBA" id="ARBA00004123"/>
    </source>
</evidence>
<dbReference type="EMBL" id="JACASF010000003">
    <property type="protein sequence ID" value="KAF6491076.1"/>
    <property type="molecule type" value="Genomic_DNA"/>
</dbReference>
<feature type="compositionally biased region" description="Low complexity" evidence="9">
    <location>
        <begin position="359"/>
        <end position="368"/>
    </location>
</feature>
<proteinExistence type="inferred from homology"/>
<dbReference type="GO" id="GO:0019005">
    <property type="term" value="C:SCF ubiquitin ligase complex"/>
    <property type="evidence" value="ECO:0007669"/>
    <property type="project" value="TreeGrafter"/>
</dbReference>
<evidence type="ECO:0000256" key="9">
    <source>
        <dbReference type="SAM" id="MobiDB-lite"/>
    </source>
</evidence>
<dbReference type="Proteomes" id="UP000550707">
    <property type="component" value="Unassembled WGS sequence"/>
</dbReference>
<evidence type="ECO:0000256" key="8">
    <source>
        <dbReference type="ARBA" id="ARBA00064059"/>
    </source>
</evidence>
<evidence type="ECO:0000256" key="6">
    <source>
        <dbReference type="ARBA" id="ARBA00023242"/>
    </source>
</evidence>
<dbReference type="PANTHER" id="PTHR12245:SF5">
    <property type="entry name" value="SPRY DOMAIN-CONTAINING SOCS BOX PROTEIN 3"/>
    <property type="match status" value="1"/>
</dbReference>
<dbReference type="SUPFAM" id="SSF49899">
    <property type="entry name" value="Concanavalin A-like lectins/glucanases"/>
    <property type="match status" value="1"/>
</dbReference>
<gene>
    <name evidence="12" type="ORF">HJG59_017347</name>
</gene>
<organism evidence="12 13">
    <name type="scientific">Molossus molossus</name>
    <name type="common">Pallas' mastiff bat</name>
    <name type="synonym">Vespertilio molossus</name>
    <dbReference type="NCBI Taxonomy" id="27622"/>
    <lineage>
        <taxon>Eukaryota</taxon>
        <taxon>Metazoa</taxon>
        <taxon>Chordata</taxon>
        <taxon>Craniata</taxon>
        <taxon>Vertebrata</taxon>
        <taxon>Euteleostomi</taxon>
        <taxon>Mammalia</taxon>
        <taxon>Eutheria</taxon>
        <taxon>Laurasiatheria</taxon>
        <taxon>Chiroptera</taxon>
        <taxon>Yangochiroptera</taxon>
        <taxon>Molossidae</taxon>
        <taxon>Molossus</taxon>
    </lineage>
</organism>
<dbReference type="GO" id="GO:0043161">
    <property type="term" value="P:proteasome-mediated ubiquitin-dependent protein catabolic process"/>
    <property type="evidence" value="ECO:0007669"/>
    <property type="project" value="TreeGrafter"/>
</dbReference>
<evidence type="ECO:0000259" key="10">
    <source>
        <dbReference type="PROSITE" id="PS50188"/>
    </source>
</evidence>
<dbReference type="InParanoid" id="A0A7J8J2F4"/>
<dbReference type="SMART" id="SM00449">
    <property type="entry name" value="SPRY"/>
    <property type="match status" value="1"/>
</dbReference>
<dbReference type="GO" id="GO:0005634">
    <property type="term" value="C:nucleus"/>
    <property type="evidence" value="ECO:0007669"/>
    <property type="project" value="UniProtKB-SubCell"/>
</dbReference>
<comment type="caution">
    <text evidence="12">The sequence shown here is derived from an EMBL/GenBank/DDBJ whole genome shotgun (WGS) entry which is preliminary data.</text>
</comment>
<dbReference type="AlphaFoldDB" id="A0A7J8J2F4"/>
<comment type="subunit">
    <text evidence="8">Substrate-recognition component of the ECS(SPSB3) complex, composed of SPSB3, CUL5, ELOB, ELOC and RNF7/RBX2. Interacts with MET.</text>
</comment>
<dbReference type="FunCoup" id="A0A7J8J2F4">
    <property type="interactions" value="1176"/>
</dbReference>
<comment type="pathway">
    <text evidence="2">Protein modification; protein ubiquitination.</text>
</comment>
<dbReference type="InterPro" id="IPR013320">
    <property type="entry name" value="ConA-like_dom_sf"/>
</dbReference>
<accession>A0A7J8J2F4</accession>
<evidence type="ECO:0000259" key="11">
    <source>
        <dbReference type="PROSITE" id="PS50225"/>
    </source>
</evidence>
<comment type="subcellular location">
    <subcellularLocation>
        <location evidence="1">Nucleus</location>
    </subcellularLocation>
</comment>
<dbReference type="UniPathway" id="UPA00143"/>
<dbReference type="PROSITE" id="PS50225">
    <property type="entry name" value="SOCS"/>
    <property type="match status" value="1"/>
</dbReference>
<sequence>MARRPRSSRAWHFVLSAAHRDADARAMALAGTTNWGYDSDGQHSDSDSDPEYSSLPPSIPSAVPVTGESFCNCDNQSEASFCGSLHTAAHRGKDCHCGEEDECKCLAWGGATRTGRSSGDYSNQAFSLSDFDWVWDDLNKSSATLLSCDNRKVNFHVEYSCGTAAIRGTKELGEGQHFWEIKMTSPVYGTDMMVGIGTSDVDLDKYHHTFCSLLGRDEDSWGLSYTGLLHHKGDKTSFSSRFGQGSIIGVHLDTWHGTLTFFKNRKCIGVAATKLQNRKFYPMVCSTAAKSSMKVIRSCASATSLQYLCCHRLRQLRPNSGDTLEGLPLPPGLKQVLHHKLGWVLSMSCGHHKSPVPSPKASVSPNSPETRRCQRKRCRRT</sequence>
<feature type="domain" description="SOCS box" evidence="11">
    <location>
        <begin position="300"/>
        <end position="337"/>
    </location>
</feature>
<keyword evidence="5" id="KW-0833">Ubl conjugation pathway</keyword>
<evidence type="ECO:0000313" key="12">
    <source>
        <dbReference type="EMBL" id="KAF6491076.1"/>
    </source>
</evidence>
<feature type="domain" description="B30.2/SPRY" evidence="10">
    <location>
        <begin position="113"/>
        <end position="302"/>
    </location>
</feature>
<dbReference type="CDD" id="cd03717">
    <property type="entry name" value="SOCS_SOCS_like"/>
    <property type="match status" value="1"/>
</dbReference>
<feature type="region of interest" description="Disordered" evidence="9">
    <location>
        <begin position="354"/>
        <end position="381"/>
    </location>
</feature>
<feature type="region of interest" description="Disordered" evidence="9">
    <location>
        <begin position="35"/>
        <end position="58"/>
    </location>
</feature>
<evidence type="ECO:0000256" key="5">
    <source>
        <dbReference type="ARBA" id="ARBA00022786"/>
    </source>
</evidence>
<dbReference type="GO" id="GO:0016567">
    <property type="term" value="P:protein ubiquitination"/>
    <property type="evidence" value="ECO:0007669"/>
    <property type="project" value="UniProtKB-UniPathway"/>
</dbReference>